<dbReference type="Proteomes" id="UP000061546">
    <property type="component" value="Chromosome"/>
</dbReference>
<dbReference type="Pfam" id="PF22698">
    <property type="entry name" value="Semialdhyde_dhC_1"/>
    <property type="match status" value="1"/>
</dbReference>
<organism evidence="10 11">
    <name type="scientific">Companilactobacillus heilongjiangensis</name>
    <dbReference type="NCBI Taxonomy" id="1074467"/>
    <lineage>
        <taxon>Bacteria</taxon>
        <taxon>Bacillati</taxon>
        <taxon>Bacillota</taxon>
        <taxon>Bacilli</taxon>
        <taxon>Lactobacillales</taxon>
        <taxon>Lactobacillaceae</taxon>
        <taxon>Companilactobacillus</taxon>
    </lineage>
</organism>
<dbReference type="PANTHER" id="PTHR32338:SF10">
    <property type="entry name" value="N-ACETYL-GAMMA-GLUTAMYL-PHOSPHATE REDUCTASE, CHLOROPLASTIC-RELATED"/>
    <property type="match status" value="1"/>
</dbReference>
<keyword evidence="2 7" id="KW-0055">Arginine biosynthesis</keyword>
<evidence type="ECO:0000259" key="9">
    <source>
        <dbReference type="SMART" id="SM00859"/>
    </source>
</evidence>
<dbReference type="GO" id="GO:0051287">
    <property type="term" value="F:NAD binding"/>
    <property type="evidence" value="ECO:0007669"/>
    <property type="project" value="InterPro"/>
</dbReference>
<evidence type="ECO:0000313" key="10">
    <source>
        <dbReference type="EMBL" id="ALB27973.1"/>
    </source>
</evidence>
<evidence type="ECO:0000256" key="2">
    <source>
        <dbReference type="ARBA" id="ARBA00022571"/>
    </source>
</evidence>
<comment type="pathway">
    <text evidence="1 7">Amino-acid biosynthesis; L-arginine biosynthesis; N(2)-acetyl-L-ornithine from L-glutamate: step 3/4.</text>
</comment>
<evidence type="ECO:0000256" key="3">
    <source>
        <dbReference type="ARBA" id="ARBA00022605"/>
    </source>
</evidence>
<dbReference type="GO" id="GO:0006526">
    <property type="term" value="P:L-arginine biosynthetic process"/>
    <property type="evidence" value="ECO:0007669"/>
    <property type="project" value="UniProtKB-UniRule"/>
</dbReference>
<feature type="active site" evidence="7 8">
    <location>
        <position position="146"/>
    </location>
</feature>
<dbReference type="InterPro" id="IPR050085">
    <property type="entry name" value="AGPR"/>
</dbReference>
<comment type="catalytic activity">
    <reaction evidence="6 7">
        <text>N-acetyl-L-glutamate 5-semialdehyde + phosphate + NADP(+) = N-acetyl-L-glutamyl 5-phosphate + NADPH + H(+)</text>
        <dbReference type="Rhea" id="RHEA:21588"/>
        <dbReference type="ChEBI" id="CHEBI:15378"/>
        <dbReference type="ChEBI" id="CHEBI:29123"/>
        <dbReference type="ChEBI" id="CHEBI:43474"/>
        <dbReference type="ChEBI" id="CHEBI:57783"/>
        <dbReference type="ChEBI" id="CHEBI:57936"/>
        <dbReference type="ChEBI" id="CHEBI:58349"/>
        <dbReference type="EC" id="1.2.1.38"/>
    </reaction>
</comment>
<keyword evidence="5 7" id="KW-0560">Oxidoreductase</keyword>
<dbReference type="InterPro" id="IPR000534">
    <property type="entry name" value="Semialdehyde_DH_NAD-bd"/>
</dbReference>
<gene>
    <name evidence="7" type="primary">argC</name>
    <name evidence="10" type="ORF">JP39_00500</name>
</gene>
<keyword evidence="7" id="KW-0963">Cytoplasm</keyword>
<dbReference type="PANTHER" id="PTHR32338">
    <property type="entry name" value="N-ACETYL-GAMMA-GLUTAMYL-PHOSPHATE REDUCTASE, CHLOROPLASTIC-RELATED-RELATED"/>
    <property type="match status" value="1"/>
</dbReference>
<dbReference type="OrthoDB" id="9801289at2"/>
<dbReference type="EMBL" id="CP012559">
    <property type="protein sequence ID" value="ALB27973.1"/>
    <property type="molecule type" value="Genomic_DNA"/>
</dbReference>
<dbReference type="CDD" id="cd17895">
    <property type="entry name" value="AGPR_1_N"/>
    <property type="match status" value="1"/>
</dbReference>
<evidence type="ECO:0000256" key="8">
    <source>
        <dbReference type="PROSITE-ProRule" id="PRU10010"/>
    </source>
</evidence>
<dbReference type="HAMAP" id="MF_00150">
    <property type="entry name" value="ArgC_type1"/>
    <property type="match status" value="1"/>
</dbReference>
<dbReference type="InterPro" id="IPR023013">
    <property type="entry name" value="AGPR_AS"/>
</dbReference>
<feature type="domain" description="Semialdehyde dehydrogenase NAD-binding" evidence="9">
    <location>
        <begin position="2"/>
        <end position="140"/>
    </location>
</feature>
<dbReference type="SUPFAM" id="SSF55347">
    <property type="entry name" value="Glyceraldehyde-3-phosphate dehydrogenase-like, C-terminal domain"/>
    <property type="match status" value="1"/>
</dbReference>
<dbReference type="CDD" id="cd23934">
    <property type="entry name" value="AGPR_1_C"/>
    <property type="match status" value="1"/>
</dbReference>
<dbReference type="SUPFAM" id="SSF51735">
    <property type="entry name" value="NAD(P)-binding Rossmann-fold domains"/>
    <property type="match status" value="1"/>
</dbReference>
<reference evidence="10 11" key="1">
    <citation type="submission" date="2015-08" db="EMBL/GenBank/DDBJ databases">
        <title>Genomic sequence of Lactobacillus heilongjiangensis DSM 28069, isolated from Chinese traditional pickle.</title>
        <authorList>
            <person name="Jiang X."/>
            <person name="Zheng B."/>
            <person name="Cheng H."/>
        </authorList>
    </citation>
    <scope>NUCLEOTIDE SEQUENCE [LARGE SCALE GENOMIC DNA]</scope>
    <source>
        <strain evidence="10 11">DSM 28069</strain>
    </source>
</reference>
<dbReference type="GO" id="GO:0005737">
    <property type="term" value="C:cytoplasm"/>
    <property type="evidence" value="ECO:0007669"/>
    <property type="project" value="UniProtKB-SubCell"/>
</dbReference>
<keyword evidence="4 7" id="KW-0521">NADP</keyword>
<proteinExistence type="inferred from homology"/>
<keyword evidence="3 7" id="KW-0028">Amino-acid biosynthesis</keyword>
<evidence type="ECO:0000256" key="4">
    <source>
        <dbReference type="ARBA" id="ARBA00022857"/>
    </source>
</evidence>
<dbReference type="InterPro" id="IPR000706">
    <property type="entry name" value="AGPR_type-1"/>
</dbReference>
<dbReference type="PROSITE" id="PS01224">
    <property type="entry name" value="ARGC"/>
    <property type="match status" value="1"/>
</dbReference>
<dbReference type="Gene3D" id="3.40.50.720">
    <property type="entry name" value="NAD(P)-binding Rossmann-like Domain"/>
    <property type="match status" value="1"/>
</dbReference>
<dbReference type="STRING" id="1074467.JP39_00500"/>
<dbReference type="SMART" id="SM00859">
    <property type="entry name" value="Semialdhyde_dh"/>
    <property type="match status" value="1"/>
</dbReference>
<comment type="function">
    <text evidence="7">Catalyzes the NADPH-dependent reduction of N-acetyl-5-glutamyl phosphate to yield N-acetyl-L-glutamate 5-semialdehyde.</text>
</comment>
<dbReference type="RefSeq" id="WP_041499186.1">
    <property type="nucleotide sequence ID" value="NZ_BJDV01000009.1"/>
</dbReference>
<dbReference type="NCBIfam" id="TIGR01850">
    <property type="entry name" value="argC"/>
    <property type="match status" value="1"/>
</dbReference>
<accession>A0A0K2L9T7</accession>
<dbReference type="KEGG" id="lhi:JP39_00500"/>
<dbReference type="AlphaFoldDB" id="A0A0K2L9T7"/>
<dbReference type="GO" id="GO:0070401">
    <property type="term" value="F:NADP+ binding"/>
    <property type="evidence" value="ECO:0007669"/>
    <property type="project" value="InterPro"/>
</dbReference>
<sequence length="341" mass="37907">MNVGLVGVTGYSGSVLYELLLHHPEVDSVNLYGHAQSEIKSLESVLPQLRRRANILPYDPADIMKNNQMVFFATSAGVTTELAKPFIDKDFPVIDLAGDFRLKSRDVYKKWYKKDAPEMKYLEKSHYGLADFTSSKGVTYVSNPGCYATATILALAPLVKNHLIDPTSIVVDAKSGTSGAGKKLSELTHFSQTNENLQLYKVNQHQHIPEIVQQLKLWDNDVPYIQFTTTLLPLTRGIMASCYIKARPEITEEDVRKSFNQTYSADTFVNATEGVFPTLKQVVGTNFCDIGYQLNPVTHQIVVVSVIDNLLKGAAGQAIQNFNQMFEYEPGLGLDLIPTLP</sequence>
<dbReference type="InterPro" id="IPR058924">
    <property type="entry name" value="AGPR_dimerisation_dom"/>
</dbReference>
<dbReference type="InterPro" id="IPR036291">
    <property type="entry name" value="NAD(P)-bd_dom_sf"/>
</dbReference>
<evidence type="ECO:0000256" key="7">
    <source>
        <dbReference type="HAMAP-Rule" id="MF_00150"/>
    </source>
</evidence>
<dbReference type="UniPathway" id="UPA00068">
    <property type="reaction ID" value="UER00108"/>
</dbReference>
<evidence type="ECO:0000256" key="6">
    <source>
        <dbReference type="ARBA" id="ARBA00050557"/>
    </source>
</evidence>
<evidence type="ECO:0000256" key="1">
    <source>
        <dbReference type="ARBA" id="ARBA00004862"/>
    </source>
</evidence>
<dbReference type="GO" id="GO:0003942">
    <property type="term" value="F:N-acetyl-gamma-glutamyl-phosphate reductase activity"/>
    <property type="evidence" value="ECO:0007669"/>
    <property type="project" value="UniProtKB-UniRule"/>
</dbReference>
<keyword evidence="11" id="KW-1185">Reference proteome</keyword>
<name>A0A0K2L9T7_9LACO</name>
<dbReference type="FunFam" id="3.30.360.10:FF:000014">
    <property type="entry name" value="N-acetyl-gamma-glutamyl-phosphate reductase"/>
    <property type="match status" value="1"/>
</dbReference>
<dbReference type="Pfam" id="PF01118">
    <property type="entry name" value="Semialdhyde_dh"/>
    <property type="match status" value="1"/>
</dbReference>
<comment type="similarity">
    <text evidence="7">Belongs to the NAGSA dehydrogenase family. Type 1 subfamily.</text>
</comment>
<dbReference type="Gene3D" id="3.30.360.10">
    <property type="entry name" value="Dihydrodipicolinate Reductase, domain 2"/>
    <property type="match status" value="1"/>
</dbReference>
<comment type="subcellular location">
    <subcellularLocation>
        <location evidence="7">Cytoplasm</location>
    </subcellularLocation>
</comment>
<protein>
    <recommendedName>
        <fullName evidence="7">N-acetyl-gamma-glutamyl-phosphate reductase</fullName>
        <shortName evidence="7">AGPR</shortName>
        <ecNumber evidence="7">1.2.1.38</ecNumber>
    </recommendedName>
    <alternativeName>
        <fullName evidence="7">N-acetyl-glutamate semialdehyde dehydrogenase</fullName>
        <shortName evidence="7">NAGSA dehydrogenase</shortName>
    </alternativeName>
</protein>
<dbReference type="EC" id="1.2.1.38" evidence="7"/>
<evidence type="ECO:0000313" key="11">
    <source>
        <dbReference type="Proteomes" id="UP000061546"/>
    </source>
</evidence>
<evidence type="ECO:0000256" key="5">
    <source>
        <dbReference type="ARBA" id="ARBA00023002"/>
    </source>
</evidence>